<protein>
    <recommendedName>
        <fullName evidence="5">Carbonic anhydrase</fullName>
        <ecNumber evidence="5">4.2.1.1</ecNumber>
    </recommendedName>
    <alternativeName>
        <fullName evidence="5">Carbonate dehydratase</fullName>
    </alternativeName>
</protein>
<reference evidence="7 8" key="1">
    <citation type="submission" date="2014-04" db="EMBL/GenBank/DDBJ databases">
        <authorList>
            <consortium name="DOE Joint Genome Institute"/>
            <person name="Kuo A."/>
            <person name="Martino E."/>
            <person name="Perotto S."/>
            <person name="Kohler A."/>
            <person name="Nagy L.G."/>
            <person name="Floudas D."/>
            <person name="Copeland A."/>
            <person name="Barry K.W."/>
            <person name="Cichocki N."/>
            <person name="Veneault-Fourrey C."/>
            <person name="LaButti K."/>
            <person name="Lindquist E.A."/>
            <person name="Lipzen A."/>
            <person name="Lundell T."/>
            <person name="Morin E."/>
            <person name="Murat C."/>
            <person name="Sun H."/>
            <person name="Tunlid A."/>
            <person name="Henrissat B."/>
            <person name="Grigoriev I.V."/>
            <person name="Hibbett D.S."/>
            <person name="Martin F."/>
            <person name="Nordberg H.P."/>
            <person name="Cantor M.N."/>
            <person name="Hua S.X."/>
        </authorList>
    </citation>
    <scope>NUCLEOTIDE SEQUENCE [LARGE SCALE GENOMIC DNA]</scope>
    <source>
        <strain evidence="7 8">Zn</strain>
    </source>
</reference>
<keyword evidence="5" id="KW-0456">Lyase</keyword>
<feature type="compositionally biased region" description="Basic and acidic residues" evidence="6">
    <location>
        <begin position="1"/>
        <end position="10"/>
    </location>
</feature>
<dbReference type="Gene3D" id="3.40.1050.10">
    <property type="entry name" value="Carbonic anhydrase"/>
    <property type="match status" value="1"/>
</dbReference>
<evidence type="ECO:0000256" key="6">
    <source>
        <dbReference type="SAM" id="MobiDB-lite"/>
    </source>
</evidence>
<feature type="region of interest" description="Disordered" evidence="6">
    <location>
        <begin position="1"/>
        <end position="22"/>
    </location>
</feature>
<feature type="binding site" evidence="4">
    <location>
        <position position="111"/>
    </location>
    <ligand>
        <name>Zn(2+)</name>
        <dbReference type="ChEBI" id="CHEBI:29105"/>
    </ligand>
</feature>
<comment type="function">
    <text evidence="5">Reversible hydration of carbon dioxide.</text>
</comment>
<feature type="binding site" evidence="4">
    <location>
        <position position="57"/>
    </location>
    <ligand>
        <name>Zn(2+)</name>
        <dbReference type="ChEBI" id="CHEBI:29105"/>
    </ligand>
</feature>
<evidence type="ECO:0000256" key="3">
    <source>
        <dbReference type="ARBA" id="ARBA00022833"/>
    </source>
</evidence>
<evidence type="ECO:0000256" key="1">
    <source>
        <dbReference type="ARBA" id="ARBA00006217"/>
    </source>
</evidence>
<gene>
    <name evidence="7" type="ORF">OIDMADRAFT_61717</name>
</gene>
<dbReference type="EC" id="4.2.1.1" evidence="5"/>
<evidence type="ECO:0000313" key="8">
    <source>
        <dbReference type="Proteomes" id="UP000054321"/>
    </source>
</evidence>
<accession>A0A0C3C3A7</accession>
<dbReference type="GO" id="GO:0008270">
    <property type="term" value="F:zinc ion binding"/>
    <property type="evidence" value="ECO:0007669"/>
    <property type="project" value="UniProtKB-UniRule"/>
</dbReference>
<evidence type="ECO:0000313" key="7">
    <source>
        <dbReference type="EMBL" id="KIM93383.1"/>
    </source>
</evidence>
<dbReference type="SUPFAM" id="SSF53056">
    <property type="entry name" value="beta-carbonic anhydrase, cab"/>
    <property type="match status" value="1"/>
</dbReference>
<evidence type="ECO:0000256" key="4">
    <source>
        <dbReference type="PIRSR" id="PIRSR601765-1"/>
    </source>
</evidence>
<dbReference type="OrthoDB" id="10248475at2759"/>
<keyword evidence="3 4" id="KW-0862">Zinc</keyword>
<reference evidence="8" key="2">
    <citation type="submission" date="2015-01" db="EMBL/GenBank/DDBJ databases">
        <title>Evolutionary Origins and Diversification of the Mycorrhizal Mutualists.</title>
        <authorList>
            <consortium name="DOE Joint Genome Institute"/>
            <consortium name="Mycorrhizal Genomics Consortium"/>
            <person name="Kohler A."/>
            <person name="Kuo A."/>
            <person name="Nagy L.G."/>
            <person name="Floudas D."/>
            <person name="Copeland A."/>
            <person name="Barry K.W."/>
            <person name="Cichocki N."/>
            <person name="Veneault-Fourrey C."/>
            <person name="LaButti K."/>
            <person name="Lindquist E.A."/>
            <person name="Lipzen A."/>
            <person name="Lundell T."/>
            <person name="Morin E."/>
            <person name="Murat C."/>
            <person name="Riley R."/>
            <person name="Ohm R."/>
            <person name="Sun H."/>
            <person name="Tunlid A."/>
            <person name="Henrissat B."/>
            <person name="Grigoriev I.V."/>
            <person name="Hibbett D.S."/>
            <person name="Martin F."/>
        </authorList>
    </citation>
    <scope>NUCLEOTIDE SEQUENCE [LARGE SCALE GENOMIC DNA]</scope>
    <source>
        <strain evidence="8">Zn</strain>
    </source>
</reference>
<name>A0A0C3C3A7_OIDMZ</name>
<dbReference type="Proteomes" id="UP000054321">
    <property type="component" value="Unassembled WGS sequence"/>
</dbReference>
<dbReference type="Pfam" id="PF00484">
    <property type="entry name" value="Pro_CA"/>
    <property type="match status" value="1"/>
</dbReference>
<dbReference type="InterPro" id="IPR001765">
    <property type="entry name" value="Carbonic_anhydrase"/>
</dbReference>
<feature type="binding site" evidence="4">
    <location>
        <position position="59"/>
    </location>
    <ligand>
        <name>Zn(2+)</name>
        <dbReference type="ChEBI" id="CHEBI:29105"/>
    </ligand>
</feature>
<feature type="binding site" evidence="4">
    <location>
        <position position="114"/>
    </location>
    <ligand>
        <name>Zn(2+)</name>
        <dbReference type="ChEBI" id="CHEBI:29105"/>
    </ligand>
</feature>
<dbReference type="InParanoid" id="A0A0C3C3A7"/>
<dbReference type="HOGENOM" id="CLU_084253_0_0_1"/>
<organism evidence="7 8">
    <name type="scientific">Oidiodendron maius (strain Zn)</name>
    <dbReference type="NCBI Taxonomy" id="913774"/>
    <lineage>
        <taxon>Eukaryota</taxon>
        <taxon>Fungi</taxon>
        <taxon>Dikarya</taxon>
        <taxon>Ascomycota</taxon>
        <taxon>Pezizomycotina</taxon>
        <taxon>Leotiomycetes</taxon>
        <taxon>Leotiomycetes incertae sedis</taxon>
        <taxon>Myxotrichaceae</taxon>
        <taxon>Oidiodendron</taxon>
    </lineage>
</organism>
<dbReference type="GO" id="GO:0004089">
    <property type="term" value="F:carbonate dehydratase activity"/>
    <property type="evidence" value="ECO:0007669"/>
    <property type="project" value="UniProtKB-UniRule"/>
</dbReference>
<dbReference type="SMART" id="SM00947">
    <property type="entry name" value="Pro_CA"/>
    <property type="match status" value="1"/>
</dbReference>
<evidence type="ECO:0000256" key="2">
    <source>
        <dbReference type="ARBA" id="ARBA00022723"/>
    </source>
</evidence>
<comment type="cofactor">
    <cofactor evidence="4">
        <name>Zn(2+)</name>
        <dbReference type="ChEBI" id="CHEBI:29105"/>
    </cofactor>
    <text evidence="4">Binds 1 zinc ion per subunit.</text>
</comment>
<comment type="catalytic activity">
    <reaction evidence="5">
        <text>hydrogencarbonate + H(+) = CO2 + H2O</text>
        <dbReference type="Rhea" id="RHEA:10748"/>
        <dbReference type="ChEBI" id="CHEBI:15377"/>
        <dbReference type="ChEBI" id="CHEBI:15378"/>
        <dbReference type="ChEBI" id="CHEBI:16526"/>
        <dbReference type="ChEBI" id="CHEBI:17544"/>
        <dbReference type="EC" id="4.2.1.1"/>
    </reaction>
</comment>
<comment type="similarity">
    <text evidence="1 5">Belongs to the beta-class carbonic anhydrase family.</text>
</comment>
<dbReference type="InterPro" id="IPR036874">
    <property type="entry name" value="Carbonic_anhydrase_sf"/>
</dbReference>
<keyword evidence="2 4" id="KW-0479">Metal-binding</keyword>
<evidence type="ECO:0000256" key="5">
    <source>
        <dbReference type="RuleBase" id="RU003956"/>
    </source>
</evidence>
<dbReference type="PANTHER" id="PTHR43175:SF3">
    <property type="entry name" value="CARBON DISULFIDE HYDROLASE"/>
    <property type="match status" value="1"/>
</dbReference>
<sequence>MSDGSTDAHGKHQVGRTESLPAAPFDFEAANREYARENQARPGDLTRRRSQTAIITCVDSRCSPEHFFQLPENETICLRNGGGRTADMGTLRSLTLIQLTSELKEVMVIHHKNCGALFYTEEWVREQIAKSVTNDSQDHYPLVAPAWVNSVPWLGFNVRKGETERERLERSVQEDVVFLRNHPLLKPTVRVTGWYYNLSTGIVELVEC</sequence>
<keyword evidence="8" id="KW-1185">Reference proteome</keyword>
<proteinExistence type="inferred from homology"/>
<dbReference type="PANTHER" id="PTHR43175">
    <property type="entry name" value="CARBONIC ANHYDRASE"/>
    <property type="match status" value="1"/>
</dbReference>
<dbReference type="EMBL" id="KN832896">
    <property type="protein sequence ID" value="KIM93383.1"/>
    <property type="molecule type" value="Genomic_DNA"/>
</dbReference>
<dbReference type="AlphaFoldDB" id="A0A0C3C3A7"/>